<reference evidence="1 2" key="1">
    <citation type="submission" date="2018-11" db="EMBL/GenBank/DDBJ databases">
        <authorList>
            <consortium name="Pathogen Informatics"/>
        </authorList>
    </citation>
    <scope>NUCLEOTIDE SEQUENCE [LARGE SCALE GENOMIC DNA]</scope>
    <source>
        <strain evidence="1 2">Zambia</strain>
    </source>
</reference>
<dbReference type="EMBL" id="UZAI01001971">
    <property type="protein sequence ID" value="VDO67065.1"/>
    <property type="molecule type" value="Genomic_DNA"/>
</dbReference>
<protein>
    <submittedName>
        <fullName evidence="1">Uncharacterized protein</fullName>
    </submittedName>
</protein>
<proteinExistence type="predicted"/>
<evidence type="ECO:0000313" key="2">
    <source>
        <dbReference type="Proteomes" id="UP000277204"/>
    </source>
</evidence>
<organism evidence="1 2">
    <name type="scientific">Schistosoma margrebowiei</name>
    <dbReference type="NCBI Taxonomy" id="48269"/>
    <lineage>
        <taxon>Eukaryota</taxon>
        <taxon>Metazoa</taxon>
        <taxon>Spiralia</taxon>
        <taxon>Lophotrochozoa</taxon>
        <taxon>Platyhelminthes</taxon>
        <taxon>Trematoda</taxon>
        <taxon>Digenea</taxon>
        <taxon>Strigeidida</taxon>
        <taxon>Schistosomatoidea</taxon>
        <taxon>Schistosomatidae</taxon>
        <taxon>Schistosoma</taxon>
    </lineage>
</organism>
<gene>
    <name evidence="1" type="ORF">SMRZ_LOCUS5634</name>
</gene>
<name>A0A183LPA9_9TREM</name>
<dbReference type="Proteomes" id="UP000277204">
    <property type="component" value="Unassembled WGS sequence"/>
</dbReference>
<accession>A0A183LPA9</accession>
<evidence type="ECO:0000313" key="1">
    <source>
        <dbReference type="EMBL" id="VDO67065.1"/>
    </source>
</evidence>
<sequence>MVVGSSRHETLDPGFVLLSTRQQGVPVIVGEITTIYTKPFLRLIFSLCSLFKRMIFTGVKYLELHKYFCIQLVLVLQFPFKSHVGLCSEMSL</sequence>
<keyword evidence="2" id="KW-1185">Reference proteome</keyword>
<dbReference type="AlphaFoldDB" id="A0A183LPA9"/>